<evidence type="ECO:0000313" key="3">
    <source>
        <dbReference type="Proteomes" id="UP000179642"/>
    </source>
</evidence>
<keyword evidence="1" id="KW-0472">Membrane</keyword>
<proteinExistence type="predicted"/>
<organism evidence="2 3">
    <name type="scientific">Streptomyces monashensis</name>
    <dbReference type="NCBI Taxonomy" id="1678012"/>
    <lineage>
        <taxon>Bacteria</taxon>
        <taxon>Bacillati</taxon>
        <taxon>Actinomycetota</taxon>
        <taxon>Actinomycetes</taxon>
        <taxon>Kitasatosporales</taxon>
        <taxon>Streptomycetaceae</taxon>
        <taxon>Streptomyces</taxon>
    </lineage>
</organism>
<keyword evidence="3" id="KW-1185">Reference proteome</keyword>
<keyword evidence="1" id="KW-0812">Transmembrane</keyword>
<dbReference type="EMBL" id="MLYO01000009">
    <property type="protein sequence ID" value="OIK07848.1"/>
    <property type="molecule type" value="Genomic_DNA"/>
</dbReference>
<gene>
    <name evidence="2" type="ORF">BIV23_02480</name>
</gene>
<evidence type="ECO:0000313" key="2">
    <source>
        <dbReference type="EMBL" id="OIK07848.1"/>
    </source>
</evidence>
<name>A0A1S2QNW3_9ACTN</name>
<evidence type="ECO:0000256" key="1">
    <source>
        <dbReference type="SAM" id="Phobius"/>
    </source>
</evidence>
<comment type="caution">
    <text evidence="2">The sequence shown here is derived from an EMBL/GenBank/DDBJ whole genome shotgun (WGS) entry which is preliminary data.</text>
</comment>
<protein>
    <submittedName>
        <fullName evidence="2">Uncharacterized protein</fullName>
    </submittedName>
</protein>
<reference evidence="2 3" key="1">
    <citation type="submission" date="2016-10" db="EMBL/GenBank/DDBJ databases">
        <title>Genome sequence of Streptomyces sp. MUSC 1.</title>
        <authorList>
            <person name="Lee L.-H."/>
            <person name="Ser H.-L."/>
            <person name="Law J.W.-F."/>
        </authorList>
    </citation>
    <scope>NUCLEOTIDE SEQUENCE [LARGE SCALE GENOMIC DNA]</scope>
    <source>
        <strain evidence="2 3">MUSC 1</strain>
    </source>
</reference>
<accession>A0A1S2QNW3</accession>
<dbReference type="Proteomes" id="UP000179642">
    <property type="component" value="Unassembled WGS sequence"/>
</dbReference>
<dbReference type="AlphaFoldDB" id="A0A1S2QNW3"/>
<feature type="transmembrane region" description="Helical" evidence="1">
    <location>
        <begin position="27"/>
        <end position="46"/>
    </location>
</feature>
<keyword evidence="1" id="KW-1133">Transmembrane helix</keyword>
<sequence>MYSGKLVSGLFCGGLGSMVVDAWGCNGAYALAGGVSMMAAAIALLLRQPGRDGRTAAVTAPEVQPAS</sequence>